<dbReference type="Proteomes" id="UP000593568">
    <property type="component" value="Unassembled WGS sequence"/>
</dbReference>
<proteinExistence type="predicted"/>
<organism evidence="1 2">
    <name type="scientific">Gossypium trilobum</name>
    <dbReference type="NCBI Taxonomy" id="34281"/>
    <lineage>
        <taxon>Eukaryota</taxon>
        <taxon>Viridiplantae</taxon>
        <taxon>Streptophyta</taxon>
        <taxon>Embryophyta</taxon>
        <taxon>Tracheophyta</taxon>
        <taxon>Spermatophyta</taxon>
        <taxon>Magnoliopsida</taxon>
        <taxon>eudicotyledons</taxon>
        <taxon>Gunneridae</taxon>
        <taxon>Pentapetalae</taxon>
        <taxon>rosids</taxon>
        <taxon>malvids</taxon>
        <taxon>Malvales</taxon>
        <taxon>Malvaceae</taxon>
        <taxon>Malvoideae</taxon>
        <taxon>Gossypium</taxon>
    </lineage>
</organism>
<reference evidence="1 2" key="1">
    <citation type="journal article" date="2019" name="Genome Biol. Evol.">
        <title>Insights into the evolution of the New World diploid cottons (Gossypium, subgenus Houzingenia) based on genome sequencing.</title>
        <authorList>
            <person name="Grover C.E."/>
            <person name="Arick M.A. 2nd"/>
            <person name="Thrash A."/>
            <person name="Conover J.L."/>
            <person name="Sanders W.S."/>
            <person name="Peterson D.G."/>
            <person name="Frelichowski J.E."/>
            <person name="Scheffler J.A."/>
            <person name="Scheffler B.E."/>
            <person name="Wendel J.F."/>
        </authorList>
    </citation>
    <scope>NUCLEOTIDE SEQUENCE [LARGE SCALE GENOMIC DNA]</scope>
    <source>
        <strain evidence="1">8</strain>
        <tissue evidence="1">Leaf</tissue>
    </source>
</reference>
<comment type="caution">
    <text evidence="1">The sequence shown here is derived from an EMBL/GenBank/DDBJ whole genome shotgun (WGS) entry which is preliminary data.</text>
</comment>
<evidence type="ECO:0000313" key="1">
    <source>
        <dbReference type="EMBL" id="MBA0783480.1"/>
    </source>
</evidence>
<feature type="non-terminal residue" evidence="1">
    <location>
        <position position="31"/>
    </location>
</feature>
<evidence type="ECO:0000313" key="2">
    <source>
        <dbReference type="Proteomes" id="UP000593568"/>
    </source>
</evidence>
<dbReference type="AlphaFoldDB" id="A0A7J9FDX1"/>
<protein>
    <submittedName>
        <fullName evidence="1">Uncharacterized protein</fullName>
    </submittedName>
</protein>
<keyword evidence="2" id="KW-1185">Reference proteome</keyword>
<gene>
    <name evidence="1" type="ORF">Gotri_001188</name>
</gene>
<name>A0A7J9FDX1_9ROSI</name>
<sequence length="31" mass="3718">MKMHCLQSSCASQIRYCRRYIDGEDLIRIVE</sequence>
<dbReference type="EMBL" id="JABEZW010000013">
    <property type="protein sequence ID" value="MBA0783480.1"/>
    <property type="molecule type" value="Genomic_DNA"/>
</dbReference>
<accession>A0A7J9FDX1</accession>